<dbReference type="Pfam" id="PF00023">
    <property type="entry name" value="Ank"/>
    <property type="match status" value="1"/>
</dbReference>
<dbReference type="GeneID" id="6014605"/>
<dbReference type="PROSITE" id="PS50088">
    <property type="entry name" value="ANK_REPEAT"/>
    <property type="match status" value="1"/>
</dbReference>
<evidence type="ECO:0000313" key="6">
    <source>
        <dbReference type="EMBL" id="EAU83791.1"/>
    </source>
</evidence>
<evidence type="ECO:0000313" key="7">
    <source>
        <dbReference type="Proteomes" id="UP000001861"/>
    </source>
</evidence>
<evidence type="ECO:0000256" key="2">
    <source>
        <dbReference type="PROSITE-ProRule" id="PRU00023"/>
    </source>
</evidence>
<feature type="domain" description="Nephrocystin 3-like N-terminal" evidence="5">
    <location>
        <begin position="141"/>
        <end position="291"/>
    </location>
</feature>
<dbReference type="EMBL" id="AACS02000006">
    <property type="protein sequence ID" value="EAU83791.1"/>
    <property type="molecule type" value="Genomic_DNA"/>
</dbReference>
<comment type="caution">
    <text evidence="6">The sequence shown here is derived from an EMBL/GenBank/DDBJ whole genome shotgun (WGS) entry which is preliminary data.</text>
</comment>
<dbReference type="InterPro" id="IPR056884">
    <property type="entry name" value="NPHP3-like_N"/>
</dbReference>
<dbReference type="OrthoDB" id="194358at2759"/>
<keyword evidence="4" id="KW-0812">Transmembrane</keyword>
<keyword evidence="4" id="KW-1133">Transmembrane helix</keyword>
<dbReference type="VEuPathDB" id="FungiDB:CC1G_07526"/>
<dbReference type="AlphaFoldDB" id="A8P169"/>
<dbReference type="InterPro" id="IPR002110">
    <property type="entry name" value="Ankyrin_rpt"/>
</dbReference>
<accession>A8P169</accession>
<dbReference type="OMA" id="GHEMMVQ"/>
<feature type="repeat" description="ANK" evidence="2">
    <location>
        <begin position="812"/>
        <end position="845"/>
    </location>
</feature>
<dbReference type="eggNOG" id="KOG0504">
    <property type="taxonomic scope" value="Eukaryota"/>
</dbReference>
<dbReference type="Pfam" id="PF24883">
    <property type="entry name" value="NPHP3_N"/>
    <property type="match status" value="1"/>
</dbReference>
<dbReference type="Pfam" id="PF12796">
    <property type="entry name" value="Ank_2"/>
    <property type="match status" value="2"/>
</dbReference>
<dbReference type="Gene3D" id="3.40.50.300">
    <property type="entry name" value="P-loop containing nucleotide triphosphate hydrolases"/>
    <property type="match status" value="1"/>
</dbReference>
<dbReference type="PROSITE" id="PS50297">
    <property type="entry name" value="ANK_REP_REGION"/>
    <property type="match status" value="1"/>
</dbReference>
<dbReference type="SUPFAM" id="SSF48403">
    <property type="entry name" value="Ankyrin repeat"/>
    <property type="match status" value="1"/>
</dbReference>
<dbReference type="InParanoid" id="A8P169"/>
<evidence type="ECO:0000256" key="3">
    <source>
        <dbReference type="SAM" id="MobiDB-lite"/>
    </source>
</evidence>
<sequence>MSSTHTNLGALGLQESASEGRQVEKDDAAVVSGYGGYDKLQAGELDEKPVRIITQQMGGISLSGNAHISGGIVAAGDVHTNVVIQLPSKSPSATQAAEQARLKKEEAQAQARLLEEVLEWLAPNAHFRTVQSENLEKCADGTLSWFIAAELYLSWKRGGDRIIWGTGIPGAGKTVLASRAIHDLEEHASTTKGKICVIFAYCRYSEPLTVEEILEALVKQFLECDPSLVTIVEPIYSRYKSRQKNRPTQVELLELLQTLETHFEIVFYVVDGLDEAIVKTRFDLIKAINRLRGRFALTSRPIRRLELGLPATKFYEVTPDPTDIVRLVEQKLEGDPGFCDLLDRYGHREELIHRIENKCSGMFLHAALQLEYVYRCETITCIQKSLDRFPPQLEGMYHEAMERINTQIPPENAALAKHVLLWLVFANETLSLYKLLALVALTCDSAIPSEENPQTEVALVHGATLASLCCGLVHFEKKTSLMRLVHFTAREVLAPILSKDFPNPHGLLFRATTSHLVAHHIPNYEAFGAAPKFAPAELKNPALGYSYKHWAYHAREGASKSDSLAAEVFEFLKLCVSYPLEIGWTLERLSPLHVAARYGLDMFVDQLVTEVAKGDVAVRTEGVWEATPLIVAAQYGHVEVIDRLLKLGRLAILKSVLGGHSKPGLHLLTGQINLRDSAGKTALITASMHAQDEAVQRLLQHPDVDVNAKSNLGYTALRCARTEETLDSLLARKDIQVNSQDEEGVTMLMSVSKSPGGEWAVERLLSRRDVKVGATCKKGWTALMYAADVGHAPAIRLLLQHKDARPNHQARDGTTALMLAAENGHEAAVEGLLEDEGIDVNVAIGWAGITALMLASTPGVVSLLLRSKGIRTDMKDKYGYTALTSAKRYPLHAIADEGKRRNHEGKIALLEEFERSSHSGQ</sequence>
<name>A8P169_COPC7</name>
<keyword evidence="1" id="KW-0677">Repeat</keyword>
<dbReference type="KEGG" id="cci:CC1G_07526"/>
<dbReference type="Proteomes" id="UP000001861">
    <property type="component" value="Unassembled WGS sequence"/>
</dbReference>
<dbReference type="RefSeq" id="XP_001838036.1">
    <property type="nucleotide sequence ID" value="XM_001837984.1"/>
</dbReference>
<evidence type="ECO:0000259" key="5">
    <source>
        <dbReference type="Pfam" id="PF24883"/>
    </source>
</evidence>
<organism evidence="6 7">
    <name type="scientific">Coprinopsis cinerea (strain Okayama-7 / 130 / ATCC MYA-4618 / FGSC 9003)</name>
    <name type="common">Inky cap fungus</name>
    <name type="synonym">Hormographiella aspergillata</name>
    <dbReference type="NCBI Taxonomy" id="240176"/>
    <lineage>
        <taxon>Eukaryota</taxon>
        <taxon>Fungi</taxon>
        <taxon>Dikarya</taxon>
        <taxon>Basidiomycota</taxon>
        <taxon>Agaricomycotina</taxon>
        <taxon>Agaricomycetes</taxon>
        <taxon>Agaricomycetidae</taxon>
        <taxon>Agaricales</taxon>
        <taxon>Agaricineae</taxon>
        <taxon>Psathyrellaceae</taxon>
        <taxon>Coprinopsis</taxon>
    </lineage>
</organism>
<protein>
    <recommendedName>
        <fullName evidence="5">Nephrocystin 3-like N-terminal domain-containing protein</fullName>
    </recommendedName>
</protein>
<dbReference type="PANTHER" id="PTHR10039:SF15">
    <property type="entry name" value="NACHT DOMAIN-CONTAINING PROTEIN"/>
    <property type="match status" value="1"/>
</dbReference>
<dbReference type="InterPro" id="IPR036770">
    <property type="entry name" value="Ankyrin_rpt-contain_sf"/>
</dbReference>
<proteinExistence type="predicted"/>
<gene>
    <name evidence="6" type="ORF">CC1G_07526</name>
</gene>
<keyword evidence="4" id="KW-0472">Membrane</keyword>
<dbReference type="InterPro" id="IPR027417">
    <property type="entry name" value="P-loop_NTPase"/>
</dbReference>
<reference evidence="6 7" key="1">
    <citation type="journal article" date="2010" name="Proc. Natl. Acad. Sci. U.S.A.">
        <title>Insights into evolution of multicellular fungi from the assembled chromosomes of the mushroom Coprinopsis cinerea (Coprinus cinereus).</title>
        <authorList>
            <person name="Stajich J.E."/>
            <person name="Wilke S.K."/>
            <person name="Ahren D."/>
            <person name="Au C.H."/>
            <person name="Birren B.W."/>
            <person name="Borodovsky M."/>
            <person name="Burns C."/>
            <person name="Canback B."/>
            <person name="Casselton L.A."/>
            <person name="Cheng C.K."/>
            <person name="Deng J."/>
            <person name="Dietrich F.S."/>
            <person name="Fargo D.C."/>
            <person name="Farman M.L."/>
            <person name="Gathman A.C."/>
            <person name="Goldberg J."/>
            <person name="Guigo R."/>
            <person name="Hoegger P.J."/>
            <person name="Hooker J.B."/>
            <person name="Huggins A."/>
            <person name="James T.Y."/>
            <person name="Kamada T."/>
            <person name="Kilaru S."/>
            <person name="Kodira C."/>
            <person name="Kues U."/>
            <person name="Kupfer D."/>
            <person name="Kwan H.S."/>
            <person name="Lomsadze A."/>
            <person name="Li W."/>
            <person name="Lilly W.W."/>
            <person name="Ma L.J."/>
            <person name="Mackey A.J."/>
            <person name="Manning G."/>
            <person name="Martin F."/>
            <person name="Muraguchi H."/>
            <person name="Natvig D.O."/>
            <person name="Palmerini H."/>
            <person name="Ramesh M.A."/>
            <person name="Rehmeyer C.J."/>
            <person name="Roe B.A."/>
            <person name="Shenoy N."/>
            <person name="Stanke M."/>
            <person name="Ter-Hovhannisyan V."/>
            <person name="Tunlid A."/>
            <person name="Velagapudi R."/>
            <person name="Vision T.J."/>
            <person name="Zeng Q."/>
            <person name="Zolan M.E."/>
            <person name="Pukkila P.J."/>
        </authorList>
    </citation>
    <scope>NUCLEOTIDE SEQUENCE [LARGE SCALE GENOMIC DNA]</scope>
    <source>
        <strain evidence="7">Okayama-7 / 130 / ATCC MYA-4618 / FGSC 9003</strain>
    </source>
</reference>
<dbReference type="Gene3D" id="1.25.40.20">
    <property type="entry name" value="Ankyrin repeat-containing domain"/>
    <property type="match status" value="3"/>
</dbReference>
<dbReference type="SMART" id="SM00248">
    <property type="entry name" value="ANK"/>
    <property type="match status" value="5"/>
</dbReference>
<dbReference type="PANTHER" id="PTHR10039">
    <property type="entry name" value="AMELOGENIN"/>
    <property type="match status" value="1"/>
</dbReference>
<dbReference type="SUPFAM" id="SSF52540">
    <property type="entry name" value="P-loop containing nucleoside triphosphate hydrolases"/>
    <property type="match status" value="1"/>
</dbReference>
<evidence type="ECO:0000256" key="4">
    <source>
        <dbReference type="SAM" id="Phobius"/>
    </source>
</evidence>
<feature type="transmembrane region" description="Helical" evidence="4">
    <location>
        <begin position="843"/>
        <end position="865"/>
    </location>
</feature>
<keyword evidence="2" id="KW-0040">ANK repeat</keyword>
<evidence type="ECO:0000256" key="1">
    <source>
        <dbReference type="ARBA" id="ARBA00022737"/>
    </source>
</evidence>
<feature type="region of interest" description="Disordered" evidence="3">
    <location>
        <begin position="1"/>
        <end position="24"/>
    </location>
</feature>
<keyword evidence="7" id="KW-1185">Reference proteome</keyword>